<dbReference type="AlphaFoldDB" id="A0A4Y7Q2Y1"/>
<evidence type="ECO:0000313" key="1">
    <source>
        <dbReference type="EMBL" id="TDL21219.1"/>
    </source>
</evidence>
<dbReference type="VEuPathDB" id="FungiDB:BD410DRAFT_789972"/>
<protein>
    <submittedName>
        <fullName evidence="1">Uncharacterized protein</fullName>
    </submittedName>
</protein>
<name>A0A4Y7Q2Y1_9AGAM</name>
<evidence type="ECO:0000313" key="2">
    <source>
        <dbReference type="Proteomes" id="UP000294933"/>
    </source>
</evidence>
<gene>
    <name evidence="1" type="ORF">BD410DRAFT_789972</name>
</gene>
<sequence length="503" mass="56471">MELSKAGMVDGPDSSPFTLDERMARLKDYVSAWEAPQLHDPETIKVREPCIWNMTGGLLSYATFGTGNDDGSATTTNLVFRKLASQTRCIEGRVWSYDVPGKVYLMETDLYQDLLILVTMDPITEVRCAVMHISFHQLSTGETHRNAKHPVITQEVGYEAVEPNQRFISLCRNYVAILCYEVINDDREPCDYVGSDEVHVSDSQFFIIDWESGDLIWRINDAIRSFTFISENLVLLALLSNSKDPPLSGVLAVVDFSNQHRASCCSVTSALLLPILTTNAVAYEISVRSSPPPKALNQSAVISDHIPFGTDPESRLITVNLHVRRWTQFLFCIPLSTIQRSITMCGGAQEVNRLMDCVEQGLPWESWGPQATQMISRVGLPGFCYAWGSRCTFALAGRVRRSRYVKFCDFNPLLVKEHLHSIQTTGEGKKSQMHINNPKISDIGIFQGGDTTSLSYLESSARLFEIGDLMFNEDNLLIINRDSQEDDEDEDGDSRTFDIYQIS</sequence>
<organism evidence="1 2">
    <name type="scientific">Rickenella mellea</name>
    <dbReference type="NCBI Taxonomy" id="50990"/>
    <lineage>
        <taxon>Eukaryota</taxon>
        <taxon>Fungi</taxon>
        <taxon>Dikarya</taxon>
        <taxon>Basidiomycota</taxon>
        <taxon>Agaricomycotina</taxon>
        <taxon>Agaricomycetes</taxon>
        <taxon>Hymenochaetales</taxon>
        <taxon>Rickenellaceae</taxon>
        <taxon>Rickenella</taxon>
    </lineage>
</organism>
<dbReference type="OrthoDB" id="3174109at2759"/>
<keyword evidence="2" id="KW-1185">Reference proteome</keyword>
<proteinExistence type="predicted"/>
<dbReference type="STRING" id="50990.A0A4Y7Q2Y1"/>
<dbReference type="EMBL" id="ML170182">
    <property type="protein sequence ID" value="TDL21219.1"/>
    <property type="molecule type" value="Genomic_DNA"/>
</dbReference>
<dbReference type="Proteomes" id="UP000294933">
    <property type="component" value="Unassembled WGS sequence"/>
</dbReference>
<accession>A0A4Y7Q2Y1</accession>
<reference evidence="1 2" key="1">
    <citation type="submission" date="2018-06" db="EMBL/GenBank/DDBJ databases">
        <title>A transcriptomic atlas of mushroom development highlights an independent origin of complex multicellularity.</title>
        <authorList>
            <consortium name="DOE Joint Genome Institute"/>
            <person name="Krizsan K."/>
            <person name="Almasi E."/>
            <person name="Merenyi Z."/>
            <person name="Sahu N."/>
            <person name="Viragh M."/>
            <person name="Koszo T."/>
            <person name="Mondo S."/>
            <person name="Kiss B."/>
            <person name="Balint B."/>
            <person name="Kues U."/>
            <person name="Barry K."/>
            <person name="Hegedus J.C."/>
            <person name="Henrissat B."/>
            <person name="Johnson J."/>
            <person name="Lipzen A."/>
            <person name="Ohm R."/>
            <person name="Nagy I."/>
            <person name="Pangilinan J."/>
            <person name="Yan J."/>
            <person name="Xiong Y."/>
            <person name="Grigoriev I.V."/>
            <person name="Hibbett D.S."/>
            <person name="Nagy L.G."/>
        </authorList>
    </citation>
    <scope>NUCLEOTIDE SEQUENCE [LARGE SCALE GENOMIC DNA]</scope>
    <source>
        <strain evidence="1 2">SZMC22713</strain>
    </source>
</reference>